<evidence type="ECO:0000256" key="2">
    <source>
        <dbReference type="ARBA" id="ARBA00023163"/>
    </source>
</evidence>
<dbReference type="PANTHER" id="PTHR15052:SF2">
    <property type="entry name" value="GENERAL TRANSCRIPTION FACTOR 3C POLYPEPTIDE 2"/>
    <property type="match status" value="1"/>
</dbReference>
<protein>
    <submittedName>
        <fullName evidence="5">Uncharacterized protein</fullName>
    </submittedName>
</protein>
<dbReference type="STRING" id="5217.A0A4Q1BFX2"/>
<gene>
    <name evidence="5" type="ORF">M231_07020</name>
</gene>
<dbReference type="Gene3D" id="2.130.10.10">
    <property type="entry name" value="YVTN repeat-like/Quinoprotein amine dehydrogenase"/>
    <property type="match status" value="1"/>
</dbReference>
<dbReference type="InterPro" id="IPR001680">
    <property type="entry name" value="WD40_rpt"/>
</dbReference>
<dbReference type="PANTHER" id="PTHR15052">
    <property type="entry name" value="RNA POLYMERASE III TRANSCRIPTION INITIATION FACTOR COMPLEX SUBUNIT"/>
    <property type="match status" value="1"/>
</dbReference>
<reference evidence="5 6" key="1">
    <citation type="submission" date="2016-06" db="EMBL/GenBank/DDBJ databases">
        <title>Evolution of pathogenesis and genome organization in the Tremellales.</title>
        <authorList>
            <person name="Cuomo C."/>
            <person name="Litvintseva A."/>
            <person name="Heitman J."/>
            <person name="Chen Y."/>
            <person name="Sun S."/>
            <person name="Springer D."/>
            <person name="Dromer F."/>
            <person name="Young S."/>
            <person name="Zeng Q."/>
            <person name="Chapman S."/>
            <person name="Gujja S."/>
            <person name="Saif S."/>
            <person name="Birren B."/>
        </authorList>
    </citation>
    <scope>NUCLEOTIDE SEQUENCE [LARGE SCALE GENOMIC DNA]</scope>
    <source>
        <strain evidence="5 6">ATCC 28783</strain>
    </source>
</reference>
<dbReference type="SMART" id="SM00320">
    <property type="entry name" value="WD40"/>
    <property type="match status" value="2"/>
</dbReference>
<name>A0A4Q1BFX2_TREME</name>
<dbReference type="InterPro" id="IPR015943">
    <property type="entry name" value="WD40/YVTN_repeat-like_dom_sf"/>
</dbReference>
<dbReference type="GO" id="GO:0005634">
    <property type="term" value="C:nucleus"/>
    <property type="evidence" value="ECO:0007669"/>
    <property type="project" value="UniProtKB-SubCell"/>
</dbReference>
<dbReference type="SUPFAM" id="SSF50978">
    <property type="entry name" value="WD40 repeat-like"/>
    <property type="match status" value="1"/>
</dbReference>
<feature type="region of interest" description="Disordered" evidence="4">
    <location>
        <begin position="1"/>
        <end position="133"/>
    </location>
</feature>
<dbReference type="InterPro" id="IPR052416">
    <property type="entry name" value="GTF3C_component"/>
</dbReference>
<dbReference type="InParanoid" id="A0A4Q1BFX2"/>
<feature type="compositionally biased region" description="Polar residues" evidence="4">
    <location>
        <begin position="68"/>
        <end position="77"/>
    </location>
</feature>
<sequence length="847" mass="94962">MVALRQRTSRPSYAELNQVSLGISDESIDGSPSAHPKPLRDDPESSPDTDNTSEFNPEQEQERRHTGRSSPHATNPPSASDSSEEMDDASSEDDSKEEEEITDDETLIEIKPEQPIRPKPNLPRTTSARLDGTSEIARLPAIYRDLLKESSKTLVRPPPMYKYLPHNMHRVFHVENMPAGPSTPYVTRLSSEPRVKEIGKIKRFEDDDDPQKRERDRQLRAWEVMRTYPLVSPWQSWEGDGYWPEMYTGVRNESYVREGGKGKKRSNGEMRGDWISREDVRLGMDDVGRWKIDELEILDERQAERFLPSPKDKKGNPWIRCHVGLYSNQHPVDFEIFDTKLIHDYSPVSQGFIFSAGGPIWGLDWCPYPERLSATLDFTQYLAVSTLPNHDSNPTVGQKCARDTPGCIQIWSMIAPDDVPSLQHSSEDHEMEDESRTMGKEKGEMRCELVLCFDGGSAMDLRWMPLGVWDEYEPSNTSDKIPKLGTIAALQLDGSISFYPVPHPHALRRALQTSQGGEVKGRSKVNGGNSPLYLRMKEPLLRIEVEDASCLCMDWLSGSRLVVGLSNGHIAIYDLTPSSFSSPSTEVFPSAYIPITCSPIRSVAALRLPPDDSHGKPRWGQDPFFILCGNYDGTTTIVDLRDPSRAVELSRARAPSMSVAWSAPLGSPLLVDVEHMLILSKIRGYGTGKNHYVAPHRGLVWHIATSDYHPMVLTAGTDGSTILSNYKAGYHRARGEGLNSQRIFEIDYDEYTGEYRMVDNIAPEVISVEASFGRTAKNARPTFDPRVSKTVHWSPRVGVHRVRWNDSNGLKNAGWFVSGTASGLGRVECLKGRFVNGRVPQGLGFAE</sequence>
<dbReference type="FunCoup" id="A0A4Q1BFX2">
    <property type="interactions" value="2"/>
</dbReference>
<evidence type="ECO:0000256" key="1">
    <source>
        <dbReference type="ARBA" id="ARBA00004123"/>
    </source>
</evidence>
<proteinExistence type="predicted"/>
<evidence type="ECO:0000256" key="3">
    <source>
        <dbReference type="ARBA" id="ARBA00023242"/>
    </source>
</evidence>
<evidence type="ECO:0000313" key="5">
    <source>
        <dbReference type="EMBL" id="RXK35731.1"/>
    </source>
</evidence>
<evidence type="ECO:0000313" key="6">
    <source>
        <dbReference type="Proteomes" id="UP000289152"/>
    </source>
</evidence>
<keyword evidence="2" id="KW-0804">Transcription</keyword>
<organism evidence="5 6">
    <name type="scientific">Tremella mesenterica</name>
    <name type="common">Jelly fungus</name>
    <dbReference type="NCBI Taxonomy" id="5217"/>
    <lineage>
        <taxon>Eukaryota</taxon>
        <taxon>Fungi</taxon>
        <taxon>Dikarya</taxon>
        <taxon>Basidiomycota</taxon>
        <taxon>Agaricomycotina</taxon>
        <taxon>Tremellomycetes</taxon>
        <taxon>Tremellales</taxon>
        <taxon>Tremellaceae</taxon>
        <taxon>Tremella</taxon>
    </lineage>
</organism>
<comment type="subcellular location">
    <subcellularLocation>
        <location evidence="1">Nucleus</location>
    </subcellularLocation>
</comment>
<dbReference type="AlphaFoldDB" id="A0A4Q1BFX2"/>
<accession>A0A4Q1BFX2</accession>
<keyword evidence="6" id="KW-1185">Reference proteome</keyword>
<dbReference type="GO" id="GO:0006383">
    <property type="term" value="P:transcription by RNA polymerase III"/>
    <property type="evidence" value="ECO:0007669"/>
    <property type="project" value="TreeGrafter"/>
</dbReference>
<keyword evidence="3" id="KW-0539">Nucleus</keyword>
<dbReference type="EMBL" id="SDIL01000124">
    <property type="protein sequence ID" value="RXK35731.1"/>
    <property type="molecule type" value="Genomic_DNA"/>
</dbReference>
<feature type="compositionally biased region" description="Polar residues" evidence="4">
    <location>
        <begin position="46"/>
        <end position="58"/>
    </location>
</feature>
<feature type="compositionally biased region" description="Polar residues" evidence="4">
    <location>
        <begin position="9"/>
        <end position="21"/>
    </location>
</feature>
<feature type="compositionally biased region" description="Acidic residues" evidence="4">
    <location>
        <begin position="82"/>
        <end position="107"/>
    </location>
</feature>
<evidence type="ECO:0000256" key="4">
    <source>
        <dbReference type="SAM" id="MobiDB-lite"/>
    </source>
</evidence>
<dbReference type="VEuPathDB" id="FungiDB:TREMEDRAFT_27087"/>
<dbReference type="Proteomes" id="UP000289152">
    <property type="component" value="Unassembled WGS sequence"/>
</dbReference>
<comment type="caution">
    <text evidence="5">The sequence shown here is derived from an EMBL/GenBank/DDBJ whole genome shotgun (WGS) entry which is preliminary data.</text>
</comment>
<dbReference type="GO" id="GO:0000127">
    <property type="term" value="C:transcription factor TFIIIC complex"/>
    <property type="evidence" value="ECO:0007669"/>
    <property type="project" value="TreeGrafter"/>
</dbReference>
<feature type="region of interest" description="Disordered" evidence="4">
    <location>
        <begin position="421"/>
        <end position="440"/>
    </location>
</feature>
<dbReference type="OrthoDB" id="4703at2759"/>
<dbReference type="InterPro" id="IPR036322">
    <property type="entry name" value="WD40_repeat_dom_sf"/>
</dbReference>